<dbReference type="HAMAP" id="MF_00276">
    <property type="entry name" value="KdpC"/>
    <property type="match status" value="1"/>
</dbReference>
<evidence type="ECO:0000256" key="8">
    <source>
        <dbReference type="ARBA" id="ARBA00022989"/>
    </source>
</evidence>
<evidence type="ECO:0000256" key="7">
    <source>
        <dbReference type="ARBA" id="ARBA00022958"/>
    </source>
</evidence>
<dbReference type="OrthoDB" id="9788285at2"/>
<proteinExistence type="inferred from homology"/>
<keyword evidence="8 11" id="KW-1133">Transmembrane helix</keyword>
<dbReference type="AlphaFoldDB" id="L7LC42"/>
<comment type="function">
    <text evidence="11">Part of the high-affinity ATP-driven potassium transport (or Kdp) system, which catalyzes the hydrolysis of ATP coupled with the electrogenic transport of potassium into the cytoplasm. This subunit acts as a catalytic chaperone that increases the ATP-binding affinity of the ATP-hydrolyzing subunit KdpB by the formation of a transient KdpB/KdpC/ATP ternary complex.</text>
</comment>
<dbReference type="EMBL" id="BANT01000046">
    <property type="protein sequence ID" value="GAC58700.1"/>
    <property type="molecule type" value="Genomic_DNA"/>
</dbReference>
<dbReference type="Pfam" id="PF02669">
    <property type="entry name" value="KdpC"/>
    <property type="match status" value="1"/>
</dbReference>
<dbReference type="PANTHER" id="PTHR30042">
    <property type="entry name" value="POTASSIUM-TRANSPORTING ATPASE C CHAIN"/>
    <property type="match status" value="1"/>
</dbReference>
<keyword evidence="3 11" id="KW-0633">Potassium transport</keyword>
<evidence type="ECO:0000256" key="12">
    <source>
        <dbReference type="SAM" id="MobiDB-lite"/>
    </source>
</evidence>
<gene>
    <name evidence="11 13" type="primary">kdpC</name>
    <name evidence="13" type="ORF">GOHSU_46_00210</name>
</gene>
<keyword evidence="1 11" id="KW-0813">Transport</keyword>
<keyword evidence="4 11" id="KW-0812">Transmembrane</keyword>
<organism evidence="13 14">
    <name type="scientific">Gordonia hirsuta DSM 44140 = NBRC 16056</name>
    <dbReference type="NCBI Taxonomy" id="1121927"/>
    <lineage>
        <taxon>Bacteria</taxon>
        <taxon>Bacillati</taxon>
        <taxon>Actinomycetota</taxon>
        <taxon>Actinomycetes</taxon>
        <taxon>Mycobacteriales</taxon>
        <taxon>Gordoniaceae</taxon>
        <taxon>Gordonia</taxon>
    </lineage>
</organism>
<evidence type="ECO:0000313" key="14">
    <source>
        <dbReference type="Proteomes" id="UP000053405"/>
    </source>
</evidence>
<comment type="caution">
    <text evidence="13">The sequence shown here is derived from an EMBL/GenBank/DDBJ whole genome shotgun (WGS) entry which is preliminary data.</text>
</comment>
<name>L7LC42_9ACTN</name>
<accession>L7LC42</accession>
<evidence type="ECO:0000313" key="13">
    <source>
        <dbReference type="EMBL" id="GAC58700.1"/>
    </source>
</evidence>
<reference evidence="13 14" key="1">
    <citation type="submission" date="2012-12" db="EMBL/GenBank/DDBJ databases">
        <title>Whole genome shotgun sequence of Gordonia hirsuta NBRC 16056.</title>
        <authorList>
            <person name="Isaki-Nakamura S."/>
            <person name="Hosoyama A."/>
            <person name="Tsuchikane K."/>
            <person name="Katsumata H."/>
            <person name="Baba S."/>
            <person name="Yamazaki S."/>
            <person name="Fujita N."/>
        </authorList>
    </citation>
    <scope>NUCLEOTIDE SEQUENCE [LARGE SCALE GENOMIC DNA]</scope>
    <source>
        <strain evidence="13 14">NBRC 16056</strain>
    </source>
</reference>
<evidence type="ECO:0000256" key="6">
    <source>
        <dbReference type="ARBA" id="ARBA00022840"/>
    </source>
</evidence>
<evidence type="ECO:0000256" key="4">
    <source>
        <dbReference type="ARBA" id="ARBA00022692"/>
    </source>
</evidence>
<keyword evidence="9 11" id="KW-0406">Ion transport</keyword>
<evidence type="ECO:0000256" key="10">
    <source>
        <dbReference type="ARBA" id="ARBA00023136"/>
    </source>
</evidence>
<dbReference type="RefSeq" id="WP_005943331.1">
    <property type="nucleotide sequence ID" value="NZ_ATVK01000062.1"/>
</dbReference>
<keyword evidence="5 11" id="KW-0547">Nucleotide-binding</keyword>
<feature type="region of interest" description="Disordered" evidence="12">
    <location>
        <begin position="64"/>
        <end position="104"/>
    </location>
</feature>
<keyword evidence="7 11" id="KW-0630">Potassium</keyword>
<dbReference type="STRING" id="1121927.GOHSU_46_00210"/>
<dbReference type="eggNOG" id="COG2156">
    <property type="taxonomic scope" value="Bacteria"/>
</dbReference>
<evidence type="ECO:0000256" key="2">
    <source>
        <dbReference type="ARBA" id="ARBA00022475"/>
    </source>
</evidence>
<dbReference type="GO" id="GO:0008556">
    <property type="term" value="F:P-type potassium transmembrane transporter activity"/>
    <property type="evidence" value="ECO:0007669"/>
    <property type="project" value="InterPro"/>
</dbReference>
<keyword evidence="6 11" id="KW-0067">ATP-binding</keyword>
<evidence type="ECO:0000256" key="1">
    <source>
        <dbReference type="ARBA" id="ARBA00022448"/>
    </source>
</evidence>
<dbReference type="GO" id="GO:0005886">
    <property type="term" value="C:plasma membrane"/>
    <property type="evidence" value="ECO:0007669"/>
    <property type="project" value="UniProtKB-SubCell"/>
</dbReference>
<evidence type="ECO:0000256" key="11">
    <source>
        <dbReference type="HAMAP-Rule" id="MF_00276"/>
    </source>
</evidence>
<dbReference type="PIRSF" id="PIRSF001296">
    <property type="entry name" value="K_ATPase_KdpC"/>
    <property type="match status" value="1"/>
</dbReference>
<keyword evidence="14" id="KW-1185">Reference proteome</keyword>
<dbReference type="InterPro" id="IPR003820">
    <property type="entry name" value="KdpC"/>
</dbReference>
<comment type="subcellular location">
    <subcellularLocation>
        <location evidence="11">Cell membrane</location>
        <topology evidence="11">Single-pass membrane protein</topology>
    </subcellularLocation>
</comment>
<keyword evidence="2 11" id="KW-1003">Cell membrane</keyword>
<keyword evidence="10 11" id="KW-0472">Membrane</keyword>
<protein>
    <recommendedName>
        <fullName evidence="11">Potassium-transporting ATPase KdpC subunit</fullName>
    </recommendedName>
    <alternativeName>
        <fullName evidence="11">ATP phosphohydrolase [potassium-transporting] C chain</fullName>
    </alternativeName>
    <alternativeName>
        <fullName evidence="11">Potassium-binding and translocating subunit C</fullName>
    </alternativeName>
    <alternativeName>
        <fullName evidence="11">Potassium-translocating ATPase C chain</fullName>
    </alternativeName>
</protein>
<dbReference type="GO" id="GO:0005524">
    <property type="term" value="F:ATP binding"/>
    <property type="evidence" value="ECO:0007669"/>
    <property type="project" value="UniProtKB-UniRule"/>
</dbReference>
<sequence length="216" mass="21566">MIALLRGFGRQFVAGLLVLAAATVVLGVAYPAAVWALSRITATTADGGIVDDAHGCPAGSLRVGVDLTPPTGQPDGYLHSRLAGGPSDPLTPGDPSASGGSNLGPNSAALVQVVQARRSAIAGREGVDPAAVPADAVTGSGSGLDPAISPAYAELQVPRLARVNQRSPDQVRAIIAQHTRGRQWGVLGAPRVDVLAVNLALGHTVAACPGEDTGSG</sequence>
<comment type="subunit">
    <text evidence="11">The system is composed of three essential subunits: KdpA, KdpB and KdpC.</text>
</comment>
<comment type="similarity">
    <text evidence="11">Belongs to the KdpC family.</text>
</comment>
<evidence type="ECO:0000256" key="5">
    <source>
        <dbReference type="ARBA" id="ARBA00022741"/>
    </source>
</evidence>
<dbReference type="PANTHER" id="PTHR30042:SF2">
    <property type="entry name" value="POTASSIUM-TRANSPORTING ATPASE KDPC SUBUNIT"/>
    <property type="match status" value="1"/>
</dbReference>
<dbReference type="Proteomes" id="UP000053405">
    <property type="component" value="Unassembled WGS sequence"/>
</dbReference>
<evidence type="ECO:0000256" key="3">
    <source>
        <dbReference type="ARBA" id="ARBA00022538"/>
    </source>
</evidence>
<evidence type="ECO:0000256" key="9">
    <source>
        <dbReference type="ARBA" id="ARBA00023065"/>
    </source>
</evidence>